<dbReference type="GO" id="GO:0016788">
    <property type="term" value="F:hydrolase activity, acting on ester bonds"/>
    <property type="evidence" value="ECO:0007669"/>
    <property type="project" value="InterPro"/>
</dbReference>
<dbReference type="InterPro" id="IPR036514">
    <property type="entry name" value="SGNH_hydro_sf"/>
</dbReference>
<dbReference type="Pfam" id="PF00657">
    <property type="entry name" value="Lipase_GDSL"/>
    <property type="match status" value="2"/>
</dbReference>
<keyword evidence="2" id="KW-0325">Glycoprotein</keyword>
<dbReference type="AlphaFoldDB" id="A0A9E7KZ45"/>
<dbReference type="PANTHER" id="PTHR22835">
    <property type="entry name" value="ZINC FINGER FYVE DOMAIN CONTAINING PROTEIN"/>
    <property type="match status" value="1"/>
</dbReference>
<accession>A0A9E7KZ45</accession>
<dbReference type="OrthoDB" id="1600564at2759"/>
<evidence type="ECO:0000313" key="5">
    <source>
        <dbReference type="Proteomes" id="UP001055439"/>
    </source>
</evidence>
<dbReference type="Gene3D" id="3.40.50.1110">
    <property type="entry name" value="SGNH hydrolase"/>
    <property type="match status" value="3"/>
</dbReference>
<reference evidence="4" key="1">
    <citation type="submission" date="2022-05" db="EMBL/GenBank/DDBJ databases">
        <title>The Musa troglodytarum L. genome provides insights into the mechanism of non-climacteric behaviour and enrichment of carotenoids.</title>
        <authorList>
            <person name="Wang J."/>
        </authorList>
    </citation>
    <scope>NUCLEOTIDE SEQUENCE</scope>
    <source>
        <tissue evidence="4">Leaf</tissue>
    </source>
</reference>
<dbReference type="EMBL" id="CP097510">
    <property type="protein sequence ID" value="URE39788.1"/>
    <property type="molecule type" value="Genomic_DNA"/>
</dbReference>
<feature type="signal peptide" evidence="3">
    <location>
        <begin position="1"/>
        <end position="20"/>
    </location>
</feature>
<feature type="chain" id="PRO_5039506637" evidence="3">
    <location>
        <begin position="21"/>
        <end position="478"/>
    </location>
</feature>
<evidence type="ECO:0000256" key="2">
    <source>
        <dbReference type="ARBA" id="ARBA00023180"/>
    </source>
</evidence>
<keyword evidence="3" id="KW-0732">Signal</keyword>
<evidence type="ECO:0000256" key="1">
    <source>
        <dbReference type="ARBA" id="ARBA00008668"/>
    </source>
</evidence>
<sequence>MKLSIFFSFVLISSFHLSSAQRYNALFNFGDSLSDTGNVVLAGLPYGMTFFGRPTGRCSDGRLVIDFIECRDFLGKSLLVVGEFGGNDYSTGLFASRNVSEVRTFVPPVSQAIAEGLERLIGLGAVDIIVPALLPVGCFPLYLTLYNTSDPEDYGPGTGCMRRHNALSWYHNTLLRRQLDRLRPKYPAVSIRFADFYAQVFDFAINPLKYGSAAQRRVGEHMALPSTPPTMSFSTMFLVLFWLFPSSQSLHYDAIFSFGDSLSDTGNVQVAGLPYGITFFGRPTGRCSNGRLVIDFIAEAVGLPLLPASTKKGNGFRQGANFAYTAATALDFDFFNRRGLGGKLWVNASLSSQIGWFEKTMPSLCSSTPACKNYFGRSLFVVGEFGGNDYNTAIFAGRSMAEVNSYVPIVIRAIRLGVERLVGHGAVDILVPGMLPIGCFPHWMPGEVQRFGDAPQCASPTSDLWASEKAFWDEDQIC</sequence>
<dbReference type="InterPro" id="IPR001087">
    <property type="entry name" value="GDSL"/>
</dbReference>
<name>A0A9E7KZ45_9LILI</name>
<gene>
    <name evidence="4" type="ORF">MUK42_37267</name>
</gene>
<dbReference type="Proteomes" id="UP001055439">
    <property type="component" value="Chromosome 8"/>
</dbReference>
<proteinExistence type="inferred from homology"/>
<keyword evidence="5" id="KW-1185">Reference proteome</keyword>
<comment type="similarity">
    <text evidence="1">Belongs to the 'GDSL' lipolytic enzyme family.</text>
</comment>
<protein>
    <submittedName>
        <fullName evidence="4">GDSL esterase lipase</fullName>
    </submittedName>
</protein>
<organism evidence="4 5">
    <name type="scientific">Musa troglodytarum</name>
    <name type="common">fe'i banana</name>
    <dbReference type="NCBI Taxonomy" id="320322"/>
    <lineage>
        <taxon>Eukaryota</taxon>
        <taxon>Viridiplantae</taxon>
        <taxon>Streptophyta</taxon>
        <taxon>Embryophyta</taxon>
        <taxon>Tracheophyta</taxon>
        <taxon>Spermatophyta</taxon>
        <taxon>Magnoliopsida</taxon>
        <taxon>Liliopsida</taxon>
        <taxon>Zingiberales</taxon>
        <taxon>Musaceae</taxon>
        <taxon>Musa</taxon>
    </lineage>
</organism>
<dbReference type="PANTHER" id="PTHR22835:SF659">
    <property type="entry name" value="GDSL LIPASE_ACYLHYDROLASE, PUTATIVE (AFU_ORTHOLOGUE AFUA_2G00510)-RELATED"/>
    <property type="match status" value="1"/>
</dbReference>
<evidence type="ECO:0000313" key="4">
    <source>
        <dbReference type="EMBL" id="URE39788.1"/>
    </source>
</evidence>
<evidence type="ECO:0000256" key="3">
    <source>
        <dbReference type="SAM" id="SignalP"/>
    </source>
</evidence>